<dbReference type="EMBL" id="CAJVPU010042530">
    <property type="protein sequence ID" value="CAG8743717.1"/>
    <property type="molecule type" value="Genomic_DNA"/>
</dbReference>
<feature type="non-terminal residue" evidence="1">
    <location>
        <position position="41"/>
    </location>
</feature>
<protein>
    <submittedName>
        <fullName evidence="1">15722_t:CDS:1</fullName>
    </submittedName>
</protein>
<comment type="caution">
    <text evidence="1">The sequence shown here is derived from an EMBL/GenBank/DDBJ whole genome shotgun (WGS) entry which is preliminary data.</text>
</comment>
<reference evidence="1" key="1">
    <citation type="submission" date="2021-06" db="EMBL/GenBank/DDBJ databases">
        <authorList>
            <person name="Kallberg Y."/>
            <person name="Tangrot J."/>
            <person name="Rosling A."/>
        </authorList>
    </citation>
    <scope>NUCLEOTIDE SEQUENCE</scope>
    <source>
        <strain evidence="1">IL203A</strain>
    </source>
</reference>
<proteinExistence type="predicted"/>
<organism evidence="1 2">
    <name type="scientific">Dentiscutata heterogama</name>
    <dbReference type="NCBI Taxonomy" id="1316150"/>
    <lineage>
        <taxon>Eukaryota</taxon>
        <taxon>Fungi</taxon>
        <taxon>Fungi incertae sedis</taxon>
        <taxon>Mucoromycota</taxon>
        <taxon>Glomeromycotina</taxon>
        <taxon>Glomeromycetes</taxon>
        <taxon>Diversisporales</taxon>
        <taxon>Gigasporaceae</taxon>
        <taxon>Dentiscutata</taxon>
    </lineage>
</organism>
<evidence type="ECO:0000313" key="1">
    <source>
        <dbReference type="EMBL" id="CAG8743717.1"/>
    </source>
</evidence>
<sequence>TEVLVCFKSEFILKEPMMCLQIAFANIFLFDPKVFQDSRKL</sequence>
<evidence type="ECO:0000313" key="2">
    <source>
        <dbReference type="Proteomes" id="UP000789702"/>
    </source>
</evidence>
<feature type="non-terminal residue" evidence="1">
    <location>
        <position position="1"/>
    </location>
</feature>
<gene>
    <name evidence="1" type="ORF">DHETER_LOCUS14211</name>
</gene>
<name>A0ACA9QFY6_9GLOM</name>
<keyword evidence="2" id="KW-1185">Reference proteome</keyword>
<dbReference type="Proteomes" id="UP000789702">
    <property type="component" value="Unassembled WGS sequence"/>
</dbReference>
<accession>A0ACA9QFY6</accession>